<evidence type="ECO:0000256" key="3">
    <source>
        <dbReference type="ARBA" id="ARBA00022475"/>
    </source>
</evidence>
<feature type="transmembrane region" description="Helical" evidence="7">
    <location>
        <begin position="260"/>
        <end position="281"/>
    </location>
</feature>
<evidence type="ECO:0000256" key="1">
    <source>
        <dbReference type="ARBA" id="ARBA00004651"/>
    </source>
</evidence>
<feature type="transmembrane region" description="Helical" evidence="7">
    <location>
        <begin position="175"/>
        <end position="194"/>
    </location>
</feature>
<dbReference type="InterPro" id="IPR050833">
    <property type="entry name" value="Poly_Biosynth_Transport"/>
</dbReference>
<evidence type="ECO:0000313" key="8">
    <source>
        <dbReference type="EMBL" id="NNU17346.1"/>
    </source>
</evidence>
<keyword evidence="9" id="KW-1185">Reference proteome</keyword>
<evidence type="ECO:0000256" key="2">
    <source>
        <dbReference type="ARBA" id="ARBA00007430"/>
    </source>
</evidence>
<evidence type="ECO:0000313" key="9">
    <source>
        <dbReference type="Proteomes" id="UP000536835"/>
    </source>
</evidence>
<dbReference type="EMBL" id="JABFCX010000003">
    <property type="protein sequence ID" value="NNU17346.1"/>
    <property type="molecule type" value="Genomic_DNA"/>
</dbReference>
<comment type="similarity">
    <text evidence="2">Belongs to the polysaccharide synthase family.</text>
</comment>
<feature type="transmembrane region" description="Helical" evidence="7">
    <location>
        <begin position="385"/>
        <end position="404"/>
    </location>
</feature>
<feature type="transmembrane region" description="Helical" evidence="7">
    <location>
        <begin position="200"/>
        <end position="221"/>
    </location>
</feature>
<keyword evidence="6 7" id="KW-0472">Membrane</keyword>
<dbReference type="Proteomes" id="UP000536835">
    <property type="component" value="Unassembled WGS sequence"/>
</dbReference>
<feature type="transmembrane region" description="Helical" evidence="7">
    <location>
        <begin position="133"/>
        <end position="154"/>
    </location>
</feature>
<comment type="caution">
    <text evidence="8">The sequence shown here is derived from an EMBL/GenBank/DDBJ whole genome shotgun (WGS) entry which is preliminary data.</text>
</comment>
<reference evidence="8 9" key="1">
    <citation type="submission" date="2020-05" db="EMBL/GenBank/DDBJ databases">
        <title>Parvularcula mediterraneae sp. nov., isolated from polypropylene straw from shallow seawater of the seashore of Laganas in Zakynthos island, Greece.</title>
        <authorList>
            <person name="Szabo I."/>
            <person name="Al-Omari J."/>
            <person name="Rado J."/>
            <person name="Szerdahelyi G.S."/>
        </authorList>
    </citation>
    <scope>NUCLEOTIDE SEQUENCE [LARGE SCALE GENOMIC DNA]</scope>
    <source>
        <strain evidence="8 9">ZS-1/3</strain>
    </source>
</reference>
<sequence>MIEAVRMRAGRLRDLLLPSQTMRAAGSVAGLTFLELSTTTVMKLASNLILARLVVPEAFGLIAVAMTINVAMTMMSDIGLRSSVIRSPNGAEPDFLRTVWTLNAIKGFLLSAFVVGLAYALTLDGPRSLIPEASILADPAAPAVITVTGITLFFGNLKSANDLRLERHQNVLRNVLLAIAVQVAATVTTLVAAFQGLDVWAFVLGVVVGSSCQTILSHIVLPGPRMGFHLDMAHVKEIISFGKWLFLSTFLLLILQRGDIFFFAGTFDAQTFALYSVAIIWSKAAFNVFSRLLNKACFPAFSAASRVSHEEMRKTYRKLRLIVDAVIVATVIGVFFCAEFAFEIMYPEKFHPAGGYLKILILGFLFLPFNLIQMCELAMGKSRKLFIVQLAGATYTVVALPIAYALGGPLATMAAFAGRFGVNAIIAVWRASPVIGIRWQDEIRLPILFAVFLLFAFTS</sequence>
<dbReference type="PANTHER" id="PTHR30250">
    <property type="entry name" value="PST FAMILY PREDICTED COLANIC ACID TRANSPORTER"/>
    <property type="match status" value="1"/>
</dbReference>
<accession>A0A7Y3W6J6</accession>
<gene>
    <name evidence="8" type="ORF">HK107_13525</name>
</gene>
<protein>
    <submittedName>
        <fullName evidence="8">Oligosaccharide flippase family protein</fullName>
    </submittedName>
</protein>
<dbReference type="GO" id="GO:0005886">
    <property type="term" value="C:plasma membrane"/>
    <property type="evidence" value="ECO:0007669"/>
    <property type="project" value="UniProtKB-SubCell"/>
</dbReference>
<feature type="transmembrane region" description="Helical" evidence="7">
    <location>
        <begin position="321"/>
        <end position="342"/>
    </location>
</feature>
<feature type="transmembrane region" description="Helical" evidence="7">
    <location>
        <begin position="58"/>
        <end position="80"/>
    </location>
</feature>
<comment type="subcellular location">
    <subcellularLocation>
        <location evidence="1">Cell membrane</location>
        <topology evidence="1">Multi-pass membrane protein</topology>
    </subcellularLocation>
</comment>
<proteinExistence type="inferred from homology"/>
<evidence type="ECO:0000256" key="6">
    <source>
        <dbReference type="ARBA" id="ARBA00023136"/>
    </source>
</evidence>
<feature type="transmembrane region" description="Helical" evidence="7">
    <location>
        <begin position="354"/>
        <end position="373"/>
    </location>
</feature>
<evidence type="ECO:0000256" key="7">
    <source>
        <dbReference type="SAM" id="Phobius"/>
    </source>
</evidence>
<organism evidence="8 9">
    <name type="scientific">Parvularcula mediterranea</name>
    <dbReference type="NCBI Taxonomy" id="2732508"/>
    <lineage>
        <taxon>Bacteria</taxon>
        <taxon>Pseudomonadati</taxon>
        <taxon>Pseudomonadota</taxon>
        <taxon>Alphaproteobacteria</taxon>
        <taxon>Parvularculales</taxon>
        <taxon>Parvularculaceae</taxon>
        <taxon>Parvularcula</taxon>
    </lineage>
</organism>
<dbReference type="PANTHER" id="PTHR30250:SF10">
    <property type="entry name" value="LIPOPOLYSACCHARIDE BIOSYNTHESIS PROTEIN WZXC"/>
    <property type="match status" value="1"/>
</dbReference>
<evidence type="ECO:0000256" key="4">
    <source>
        <dbReference type="ARBA" id="ARBA00022692"/>
    </source>
</evidence>
<keyword evidence="4 7" id="KW-0812">Transmembrane</keyword>
<feature type="transmembrane region" description="Helical" evidence="7">
    <location>
        <begin position="100"/>
        <end position="121"/>
    </location>
</feature>
<dbReference type="RefSeq" id="WP_173200680.1">
    <property type="nucleotide sequence ID" value="NZ_JABFCX010000003.1"/>
</dbReference>
<name>A0A7Y3W6J6_9PROT</name>
<dbReference type="AlphaFoldDB" id="A0A7Y3W6J6"/>
<keyword evidence="5 7" id="KW-1133">Transmembrane helix</keyword>
<evidence type="ECO:0000256" key="5">
    <source>
        <dbReference type="ARBA" id="ARBA00022989"/>
    </source>
</evidence>
<dbReference type="Pfam" id="PF13440">
    <property type="entry name" value="Polysacc_synt_3"/>
    <property type="match status" value="1"/>
</dbReference>
<keyword evidence="3" id="KW-1003">Cell membrane</keyword>